<gene>
    <name evidence="1" type="ORF">Ataiwa_01960</name>
</gene>
<name>A0ABQ6PVD7_9BACT</name>
<organism evidence="1 2">
    <name type="scientific">Algoriphagus taiwanensis</name>
    <dbReference type="NCBI Taxonomy" id="1445656"/>
    <lineage>
        <taxon>Bacteria</taxon>
        <taxon>Pseudomonadati</taxon>
        <taxon>Bacteroidota</taxon>
        <taxon>Cytophagia</taxon>
        <taxon>Cytophagales</taxon>
        <taxon>Cyclobacteriaceae</taxon>
        <taxon>Algoriphagus</taxon>
    </lineage>
</organism>
<keyword evidence="2" id="KW-1185">Reference proteome</keyword>
<proteinExistence type="predicted"/>
<evidence type="ECO:0000313" key="1">
    <source>
        <dbReference type="EMBL" id="GMQ31924.1"/>
    </source>
</evidence>
<protein>
    <submittedName>
        <fullName evidence="1">Uncharacterized protein</fullName>
    </submittedName>
</protein>
<accession>A0ABQ6PVD7</accession>
<dbReference type="Proteomes" id="UP001307705">
    <property type="component" value="Unassembled WGS sequence"/>
</dbReference>
<comment type="caution">
    <text evidence="1">The sequence shown here is derived from an EMBL/GenBank/DDBJ whole genome shotgun (WGS) entry which is preliminary data.</text>
</comment>
<dbReference type="EMBL" id="BTPE01000001">
    <property type="protein sequence ID" value="GMQ31924.1"/>
    <property type="molecule type" value="Genomic_DNA"/>
</dbReference>
<reference evidence="1 2" key="1">
    <citation type="submission" date="2023-08" db="EMBL/GenBank/DDBJ databases">
        <title>Draft genome sequence of Algoriphagus taiwanensis.</title>
        <authorList>
            <person name="Takatani N."/>
            <person name="Hosokawa M."/>
            <person name="Sawabe T."/>
        </authorList>
    </citation>
    <scope>NUCLEOTIDE SEQUENCE [LARGE SCALE GENOMIC DNA]</scope>
    <source>
        <strain evidence="1 2">JCM 19755</strain>
    </source>
</reference>
<dbReference type="RefSeq" id="WP_338226773.1">
    <property type="nucleotide sequence ID" value="NZ_BTPE01000001.1"/>
</dbReference>
<evidence type="ECO:0000313" key="2">
    <source>
        <dbReference type="Proteomes" id="UP001307705"/>
    </source>
</evidence>
<sequence>MRLEQIVKEYQTEEYKFFKYKDREGNEIKTHFIFETHKDYLDKYLGFYKELDDLTEVIVMASDGIFKLTNQGVQHFIKHNHQEEFIGRDGKKRGISAEISKEVRNNLIKRIQDLVSSNSFDQIFEIVSSCKVKGFGELSIYDTSLRISSFLNLEPDKVYLHAGARKGIEILEKKGYVRPGISQQKWVEMSDLPEETHVLSPKEAEHFYCSKKEELELLNPKITI</sequence>